<evidence type="ECO:0000313" key="7">
    <source>
        <dbReference type="EMBL" id="KAK4407306.1"/>
    </source>
</evidence>
<dbReference type="FunFam" id="4.10.280.10:FF:000004">
    <property type="entry name" value="Basic helix-loop-helix transcription factor"/>
    <property type="match status" value="1"/>
</dbReference>
<comment type="caution">
    <text evidence="7">The sequence shown here is derived from an EMBL/GenBank/DDBJ whole genome shotgun (WGS) entry which is preliminary data.</text>
</comment>
<keyword evidence="3" id="KW-0804">Transcription</keyword>
<evidence type="ECO:0000313" key="8">
    <source>
        <dbReference type="Proteomes" id="UP001289374"/>
    </source>
</evidence>
<reference evidence="7" key="1">
    <citation type="submission" date="2020-06" db="EMBL/GenBank/DDBJ databases">
        <authorList>
            <person name="Li T."/>
            <person name="Hu X."/>
            <person name="Zhang T."/>
            <person name="Song X."/>
            <person name="Zhang H."/>
            <person name="Dai N."/>
            <person name="Sheng W."/>
            <person name="Hou X."/>
            <person name="Wei L."/>
        </authorList>
    </citation>
    <scope>NUCLEOTIDE SEQUENCE</scope>
    <source>
        <strain evidence="7">K16</strain>
        <tissue evidence="7">Leaf</tissue>
    </source>
</reference>
<evidence type="ECO:0000259" key="6">
    <source>
        <dbReference type="PROSITE" id="PS50888"/>
    </source>
</evidence>
<accession>A0AAE1X8R7</accession>
<dbReference type="EMBL" id="JACGWL010000002">
    <property type="protein sequence ID" value="KAK4407306.1"/>
    <property type="molecule type" value="Genomic_DNA"/>
</dbReference>
<dbReference type="GO" id="GO:0046983">
    <property type="term" value="F:protein dimerization activity"/>
    <property type="evidence" value="ECO:0007669"/>
    <property type="project" value="InterPro"/>
</dbReference>
<feature type="compositionally biased region" description="Pro residues" evidence="5">
    <location>
        <begin position="137"/>
        <end position="152"/>
    </location>
</feature>
<feature type="domain" description="BHLH" evidence="6">
    <location>
        <begin position="307"/>
        <end position="356"/>
    </location>
</feature>
<evidence type="ECO:0000256" key="1">
    <source>
        <dbReference type="ARBA" id="ARBA00004123"/>
    </source>
</evidence>
<keyword evidence="2" id="KW-0805">Transcription regulation</keyword>
<dbReference type="InterPro" id="IPR047265">
    <property type="entry name" value="PIF1-like_bHLH"/>
</dbReference>
<keyword evidence="8" id="KW-1185">Reference proteome</keyword>
<protein>
    <submittedName>
        <fullName evidence="7">Transcription factor PIF1</fullName>
    </submittedName>
</protein>
<evidence type="ECO:0000256" key="4">
    <source>
        <dbReference type="ARBA" id="ARBA00023242"/>
    </source>
</evidence>
<reference evidence="7" key="2">
    <citation type="journal article" date="2024" name="Plant">
        <title>Genomic evolution and insights into agronomic trait innovations of Sesamum species.</title>
        <authorList>
            <person name="Miao H."/>
            <person name="Wang L."/>
            <person name="Qu L."/>
            <person name="Liu H."/>
            <person name="Sun Y."/>
            <person name="Le M."/>
            <person name="Wang Q."/>
            <person name="Wei S."/>
            <person name="Zheng Y."/>
            <person name="Lin W."/>
            <person name="Duan Y."/>
            <person name="Cao H."/>
            <person name="Xiong S."/>
            <person name="Wang X."/>
            <person name="Wei L."/>
            <person name="Li C."/>
            <person name="Ma Q."/>
            <person name="Ju M."/>
            <person name="Zhao R."/>
            <person name="Li G."/>
            <person name="Mu C."/>
            <person name="Tian Q."/>
            <person name="Mei H."/>
            <person name="Zhang T."/>
            <person name="Gao T."/>
            <person name="Zhang H."/>
        </authorList>
    </citation>
    <scope>NUCLEOTIDE SEQUENCE</scope>
    <source>
        <strain evidence="7">K16</strain>
    </source>
</reference>
<dbReference type="PROSITE" id="PS50888">
    <property type="entry name" value="BHLH"/>
    <property type="match status" value="1"/>
</dbReference>
<feature type="region of interest" description="Disordered" evidence="5">
    <location>
        <begin position="121"/>
        <end position="159"/>
    </location>
</feature>
<sequence>MNHYVPDFYEMEEDYLFPASVFSRRKKPTVGEEEIMELQWQDGQVVVQRPSKKTAVVGSGGSGVAEQVVEREIRSGGNEEQQQHVFMQEDEMVSWLQCPLDDSSYERDLYTDLFCSAPPPPTPIATVAPPRVVSEIRPPPARSRPPIPPPTQKPESSTRVQNFVHFSRLLRNEPISKPSVTTSTVVESNESPMVAPGSGISHTLEDNGSKQVNRESVTAAAGGELGAVACEVTVTSSPDGSGASFSASAEPHRHQRSAPSSAAEGRKRKAREADDNEGQSEDIEFEFGDAKKQGRGGSMSSTTKRSRAAEVHNLSERRRRDRINEKMRALQELIPRCNKSDKASMLDEAIEYLKSLQLQVQMMSMGYGTVPMMYPGSVMPNPAVAAQMGPRFPMPAFHVQHDPSRIQAHNQSGPTLNSLVAHNPNQPRIPNFVDPYQQFIVAQHNAGKPSSSKEVGNPGNKQLVAGRLGLLPRTRSDSVDHIGSNWQNGISQLEQQCTGTLMRRAYIKLCFCMFGTSGPETTRIENQKNRKKKNQIQQRQGKKNTFITGKRVKAVKHDFDILSMILRTLLHKIGHRNFLITHQLMYKTLNFDEQKS</sequence>
<name>A0AAE1X8R7_9LAMI</name>
<evidence type="ECO:0000256" key="5">
    <source>
        <dbReference type="SAM" id="MobiDB-lite"/>
    </source>
</evidence>
<dbReference type="CDD" id="cd11445">
    <property type="entry name" value="bHLH_AtPIF_like"/>
    <property type="match status" value="1"/>
</dbReference>
<feature type="region of interest" description="Disordered" evidence="5">
    <location>
        <begin position="174"/>
        <end position="210"/>
    </location>
</feature>
<dbReference type="InterPro" id="IPR011598">
    <property type="entry name" value="bHLH_dom"/>
</dbReference>
<feature type="compositionally biased region" description="Basic and acidic residues" evidence="5">
    <location>
        <begin position="307"/>
        <end position="321"/>
    </location>
</feature>
<dbReference type="GO" id="GO:0005634">
    <property type="term" value="C:nucleus"/>
    <property type="evidence" value="ECO:0007669"/>
    <property type="project" value="UniProtKB-SubCell"/>
</dbReference>
<feature type="compositionally biased region" description="Acidic residues" evidence="5">
    <location>
        <begin position="274"/>
        <end position="287"/>
    </location>
</feature>
<evidence type="ECO:0000256" key="2">
    <source>
        <dbReference type="ARBA" id="ARBA00023015"/>
    </source>
</evidence>
<dbReference type="Pfam" id="PF00010">
    <property type="entry name" value="HLH"/>
    <property type="match status" value="1"/>
</dbReference>
<dbReference type="SUPFAM" id="SSF47459">
    <property type="entry name" value="HLH, helix-loop-helix DNA-binding domain"/>
    <property type="match status" value="1"/>
</dbReference>
<dbReference type="Gene3D" id="4.10.280.10">
    <property type="entry name" value="Helix-loop-helix DNA-binding domain"/>
    <property type="match status" value="1"/>
</dbReference>
<feature type="compositionally biased region" description="Low complexity" evidence="5">
    <location>
        <begin position="124"/>
        <end position="133"/>
    </location>
</feature>
<dbReference type="GO" id="GO:0003700">
    <property type="term" value="F:DNA-binding transcription factor activity"/>
    <property type="evidence" value="ECO:0007669"/>
    <property type="project" value="InterPro"/>
</dbReference>
<dbReference type="Proteomes" id="UP001289374">
    <property type="component" value="Unassembled WGS sequence"/>
</dbReference>
<dbReference type="SMART" id="SM00353">
    <property type="entry name" value="HLH"/>
    <property type="match status" value="1"/>
</dbReference>
<dbReference type="PANTHER" id="PTHR46807:SF8">
    <property type="entry name" value="TRANSCRIPTION FACTOR PIF1-LIKE ISOFORM X2"/>
    <property type="match status" value="1"/>
</dbReference>
<dbReference type="AlphaFoldDB" id="A0AAE1X8R7"/>
<organism evidence="7 8">
    <name type="scientific">Sesamum angolense</name>
    <dbReference type="NCBI Taxonomy" id="2727404"/>
    <lineage>
        <taxon>Eukaryota</taxon>
        <taxon>Viridiplantae</taxon>
        <taxon>Streptophyta</taxon>
        <taxon>Embryophyta</taxon>
        <taxon>Tracheophyta</taxon>
        <taxon>Spermatophyta</taxon>
        <taxon>Magnoliopsida</taxon>
        <taxon>eudicotyledons</taxon>
        <taxon>Gunneridae</taxon>
        <taxon>Pentapetalae</taxon>
        <taxon>asterids</taxon>
        <taxon>lamiids</taxon>
        <taxon>Lamiales</taxon>
        <taxon>Pedaliaceae</taxon>
        <taxon>Sesamum</taxon>
    </lineage>
</organism>
<dbReference type="GO" id="GO:0010017">
    <property type="term" value="P:red or far-red light signaling pathway"/>
    <property type="evidence" value="ECO:0007669"/>
    <property type="project" value="UniProtKB-ARBA"/>
</dbReference>
<dbReference type="PANTHER" id="PTHR46807">
    <property type="entry name" value="TRANSCRIPTION FACTOR PIF3"/>
    <property type="match status" value="1"/>
</dbReference>
<proteinExistence type="predicted"/>
<dbReference type="InterPro" id="IPR044273">
    <property type="entry name" value="PIF3-like"/>
</dbReference>
<comment type="subcellular location">
    <subcellularLocation>
        <location evidence="1">Nucleus</location>
    </subcellularLocation>
</comment>
<keyword evidence="4" id="KW-0539">Nucleus</keyword>
<feature type="compositionally biased region" description="Polar residues" evidence="5">
    <location>
        <begin position="178"/>
        <end position="191"/>
    </location>
</feature>
<evidence type="ECO:0000256" key="3">
    <source>
        <dbReference type="ARBA" id="ARBA00023163"/>
    </source>
</evidence>
<dbReference type="InterPro" id="IPR036638">
    <property type="entry name" value="HLH_DNA-bd_sf"/>
</dbReference>
<feature type="compositionally biased region" description="Polar residues" evidence="5">
    <location>
        <begin position="235"/>
        <end position="247"/>
    </location>
</feature>
<feature type="region of interest" description="Disordered" evidence="5">
    <location>
        <begin position="235"/>
        <end position="321"/>
    </location>
</feature>
<gene>
    <name evidence="7" type="ORF">Sango_0311600</name>
</gene>